<dbReference type="InterPro" id="IPR036249">
    <property type="entry name" value="Thioredoxin-like_sf"/>
</dbReference>
<feature type="domain" description="GST N-terminal" evidence="1">
    <location>
        <begin position="2"/>
        <end position="82"/>
    </location>
</feature>
<dbReference type="SUPFAM" id="SSF52833">
    <property type="entry name" value="Thioredoxin-like"/>
    <property type="match status" value="1"/>
</dbReference>
<dbReference type="GO" id="GO:0006749">
    <property type="term" value="P:glutathione metabolic process"/>
    <property type="evidence" value="ECO:0000318"/>
    <property type="project" value="GO_Central"/>
</dbReference>
<dbReference type="PANTHER" id="PTHR11571">
    <property type="entry name" value="GLUTATHIONE S-TRANSFERASE"/>
    <property type="match status" value="1"/>
</dbReference>
<evidence type="ECO:0000313" key="3">
    <source>
        <dbReference type="EnsemblMetazoa" id="XP_030834937"/>
    </source>
</evidence>
<dbReference type="Gene3D" id="3.40.30.10">
    <property type="entry name" value="Glutaredoxin"/>
    <property type="match status" value="1"/>
</dbReference>
<dbReference type="PANTHER" id="PTHR11571:SF150">
    <property type="entry name" value="GLUTATHIONE S-TRANSFERASE"/>
    <property type="match status" value="1"/>
</dbReference>
<dbReference type="GO" id="GO:0004364">
    <property type="term" value="F:glutathione transferase activity"/>
    <property type="evidence" value="ECO:0000318"/>
    <property type="project" value="GO_Central"/>
</dbReference>
<evidence type="ECO:0000313" key="4">
    <source>
        <dbReference type="Proteomes" id="UP000007110"/>
    </source>
</evidence>
<feature type="domain" description="GST C-terminal" evidence="2">
    <location>
        <begin position="84"/>
        <end position="209"/>
    </location>
</feature>
<evidence type="ECO:0000259" key="1">
    <source>
        <dbReference type="PROSITE" id="PS50404"/>
    </source>
</evidence>
<dbReference type="PROSITE" id="PS50404">
    <property type="entry name" value="GST_NTER"/>
    <property type="match status" value="1"/>
</dbReference>
<dbReference type="FunFam" id="3.40.30.10:FF:000258">
    <property type="entry name" value="Glutathione S-transferase"/>
    <property type="match status" value="1"/>
</dbReference>
<proteinExistence type="predicted"/>
<dbReference type="GeneID" id="100888935"/>
<dbReference type="Pfam" id="PF14497">
    <property type="entry name" value="GST_C_3"/>
    <property type="match status" value="1"/>
</dbReference>
<dbReference type="AlphaFoldDB" id="A0A7M7NDY3"/>
<reference evidence="4" key="1">
    <citation type="submission" date="2015-02" db="EMBL/GenBank/DDBJ databases">
        <title>Genome sequencing for Strongylocentrotus purpuratus.</title>
        <authorList>
            <person name="Murali S."/>
            <person name="Liu Y."/>
            <person name="Vee V."/>
            <person name="English A."/>
            <person name="Wang M."/>
            <person name="Skinner E."/>
            <person name="Han Y."/>
            <person name="Muzny D.M."/>
            <person name="Worley K.C."/>
            <person name="Gibbs R.A."/>
        </authorList>
    </citation>
    <scope>NUCLEOTIDE SEQUENCE</scope>
</reference>
<protein>
    <recommendedName>
        <fullName evidence="5">Glutathione transferase</fullName>
    </recommendedName>
</protein>
<dbReference type="SUPFAM" id="SSF47616">
    <property type="entry name" value="GST C-terminal domain-like"/>
    <property type="match status" value="1"/>
</dbReference>
<dbReference type="FunFam" id="1.20.1050.10:FF:000030">
    <property type="entry name" value="Glutathione S-transferase S1"/>
    <property type="match status" value="1"/>
</dbReference>
<dbReference type="SFLD" id="SFLDG01205">
    <property type="entry name" value="AMPS.1"/>
    <property type="match status" value="1"/>
</dbReference>
<organism evidence="3 4">
    <name type="scientific">Strongylocentrotus purpuratus</name>
    <name type="common">Purple sea urchin</name>
    <dbReference type="NCBI Taxonomy" id="7668"/>
    <lineage>
        <taxon>Eukaryota</taxon>
        <taxon>Metazoa</taxon>
        <taxon>Echinodermata</taxon>
        <taxon>Eleutherozoa</taxon>
        <taxon>Echinozoa</taxon>
        <taxon>Echinoidea</taxon>
        <taxon>Euechinoidea</taxon>
        <taxon>Echinacea</taxon>
        <taxon>Camarodonta</taxon>
        <taxon>Echinidea</taxon>
        <taxon>Strongylocentrotidae</taxon>
        <taxon>Strongylocentrotus</taxon>
    </lineage>
</organism>
<dbReference type="RefSeq" id="XP_030834937.1">
    <property type="nucleotide sequence ID" value="XM_030979077.1"/>
</dbReference>
<dbReference type="Gene3D" id="1.20.1050.10">
    <property type="match status" value="1"/>
</dbReference>
<dbReference type="InParanoid" id="A0A7M7NDY3"/>
<evidence type="ECO:0008006" key="5">
    <source>
        <dbReference type="Google" id="ProtNLM"/>
    </source>
</evidence>
<dbReference type="CDD" id="cd03192">
    <property type="entry name" value="GST_C_Sigma_like"/>
    <property type="match status" value="1"/>
</dbReference>
<dbReference type="SFLD" id="SFLDG00363">
    <property type="entry name" value="AMPS_(cytGST):_Alpha-__Mu-__Pi"/>
    <property type="match status" value="1"/>
</dbReference>
<dbReference type="FunCoup" id="A0A7M7NDY3">
    <property type="interactions" value="405"/>
</dbReference>
<name>A0A7M7NDY3_STRPU</name>
<sequence>MPNYKLFYFNGRGRAEPARMIFALAGCEYVDERFTHEEWPQRKSDKELFPIGQAPVLLVDDKVIPQSAAISRYLARELNFYGANSLEAAQIDVVLETMADIEDKMMPLYADQDAAKKAEVLKAFVEITSKPYFTYLEQLIEEAGGKHFVGNKVSLADIHIFNMLDMMTNSKYKIEGLLDSYPQLRAFCKSFRDEGPLKSYLESRPVTEA</sequence>
<dbReference type="InterPro" id="IPR004046">
    <property type="entry name" value="GST_C"/>
</dbReference>
<dbReference type="CDD" id="cd03039">
    <property type="entry name" value="GST_N_Sigma_like"/>
    <property type="match status" value="1"/>
</dbReference>
<dbReference type="SFLD" id="SFLDS00019">
    <property type="entry name" value="Glutathione_Transferase_(cytos"/>
    <property type="match status" value="1"/>
</dbReference>
<dbReference type="PROSITE" id="PS50405">
    <property type="entry name" value="GST_CTER"/>
    <property type="match status" value="1"/>
</dbReference>
<dbReference type="InterPro" id="IPR036282">
    <property type="entry name" value="Glutathione-S-Trfase_C_sf"/>
</dbReference>
<reference evidence="3" key="2">
    <citation type="submission" date="2021-01" db="UniProtKB">
        <authorList>
            <consortium name="EnsemblMetazoa"/>
        </authorList>
    </citation>
    <scope>IDENTIFICATION</scope>
</reference>
<dbReference type="InterPro" id="IPR040079">
    <property type="entry name" value="Glutathione_S-Trfase"/>
</dbReference>
<dbReference type="EnsemblMetazoa" id="XM_030979077">
    <property type="protein sequence ID" value="XP_030834937"/>
    <property type="gene ID" value="LOC100888935"/>
</dbReference>
<dbReference type="Pfam" id="PF02798">
    <property type="entry name" value="GST_N"/>
    <property type="match status" value="1"/>
</dbReference>
<dbReference type="InterPro" id="IPR010987">
    <property type="entry name" value="Glutathione-S-Trfase_C-like"/>
</dbReference>
<dbReference type="Proteomes" id="UP000007110">
    <property type="component" value="Unassembled WGS sequence"/>
</dbReference>
<dbReference type="InterPro" id="IPR050213">
    <property type="entry name" value="GST_superfamily"/>
</dbReference>
<evidence type="ECO:0000259" key="2">
    <source>
        <dbReference type="PROSITE" id="PS50405"/>
    </source>
</evidence>
<dbReference type="InterPro" id="IPR004045">
    <property type="entry name" value="Glutathione_S-Trfase_N"/>
</dbReference>
<keyword evidence="4" id="KW-1185">Reference proteome</keyword>
<accession>A0A7M7NDY3</accession>